<name>A0A6P2C8C3_9ACTN</name>
<feature type="compositionally biased region" description="Low complexity" evidence="1">
    <location>
        <begin position="70"/>
        <end position="81"/>
    </location>
</feature>
<organism evidence="3 4">
    <name type="scientific">Trebonia kvetii</name>
    <dbReference type="NCBI Taxonomy" id="2480626"/>
    <lineage>
        <taxon>Bacteria</taxon>
        <taxon>Bacillati</taxon>
        <taxon>Actinomycetota</taxon>
        <taxon>Actinomycetes</taxon>
        <taxon>Streptosporangiales</taxon>
        <taxon>Treboniaceae</taxon>
        <taxon>Trebonia</taxon>
    </lineage>
</organism>
<accession>A0A6P2C8C3</accession>
<dbReference type="AlphaFoldDB" id="A0A6P2C8C3"/>
<dbReference type="RefSeq" id="WP_145852070.1">
    <property type="nucleotide sequence ID" value="NZ_RPFW01000001.1"/>
</dbReference>
<keyword evidence="2" id="KW-0812">Transmembrane</keyword>
<keyword evidence="2" id="KW-1133">Transmembrane helix</keyword>
<proteinExistence type="predicted"/>
<feature type="region of interest" description="Disordered" evidence="1">
    <location>
        <begin position="1"/>
        <end position="300"/>
    </location>
</feature>
<feature type="compositionally biased region" description="Gly residues" evidence="1">
    <location>
        <begin position="82"/>
        <end position="94"/>
    </location>
</feature>
<feature type="transmembrane region" description="Helical" evidence="2">
    <location>
        <begin position="305"/>
        <end position="326"/>
    </location>
</feature>
<evidence type="ECO:0000313" key="4">
    <source>
        <dbReference type="Proteomes" id="UP000460272"/>
    </source>
</evidence>
<keyword evidence="4" id="KW-1185">Reference proteome</keyword>
<reference evidence="3 4" key="1">
    <citation type="submission" date="2018-11" db="EMBL/GenBank/DDBJ databases">
        <title>Trebonia kvetii gen.nov., sp.nov., a novel acidophilic actinobacterium, and proposal of the new actinobacterial family Treboniaceae fam. nov.</title>
        <authorList>
            <person name="Rapoport D."/>
            <person name="Sagova-Mareckova M."/>
            <person name="Sedlacek I."/>
            <person name="Provaznik J."/>
            <person name="Kralova S."/>
            <person name="Pavlinic D."/>
            <person name="Benes V."/>
            <person name="Kopecky J."/>
        </authorList>
    </citation>
    <scope>NUCLEOTIDE SEQUENCE [LARGE SCALE GENOMIC DNA]</scope>
    <source>
        <strain evidence="3 4">15Tr583</strain>
    </source>
</reference>
<feature type="compositionally biased region" description="Gly residues" evidence="1">
    <location>
        <begin position="289"/>
        <end position="300"/>
    </location>
</feature>
<sequence length="548" mass="56687">MGNRGEDASRQNGAWGRQPPRQSSSGTGAGAAGAWDDRSRGYWQDDDYAAAGGAGYGHGPEDGYPGQDPGYGQNNGQYDGQYGAGPEPGWGGNAGYAQQPGYRSGGQPRMDGGYQQSGGYPALPQGSGGYPAQPQGSGGYPAQDAGNDWYGGQPAAANGASFADTGTYRLNGRIIDEYGTGPRGALRDDDLDRGYPPAPGRQGHSQQAPGTSGGYPVGGSEYDDYRDGGYPRQDPGYGQDDYGQPAPYEGAPGGGQGYDDYGDYGMAPDPYGERYDDEMDSRGGDRGGRGAARGGKGRGSGGKRLLLAALAVVVVGVAGAAAYVFVLKPKSPVTTASVTGPLPTGSAQSSQQACDKQLGMYCHIELRQDDPTALTTTELFPPAFKIEADKISYQLVTTKLDKTCSNAVIGPDLSKALKAGKCTQVLRATYLSDDGKIMGTIGVVNLETTNQAHYAGKVVGQGDFIAPLTASKGVAQKLGKGTGVVEAQFKGHYLILTWSEFVDGTTPSTSAQDKQLEQFGNDLVSGTANISLTQRMVTGAPSAPGTSN</sequence>
<dbReference type="EMBL" id="RPFW01000001">
    <property type="protein sequence ID" value="TVZ07277.1"/>
    <property type="molecule type" value="Genomic_DNA"/>
</dbReference>
<dbReference type="OrthoDB" id="3468003at2"/>
<evidence type="ECO:0000256" key="2">
    <source>
        <dbReference type="SAM" id="Phobius"/>
    </source>
</evidence>
<evidence type="ECO:0000256" key="1">
    <source>
        <dbReference type="SAM" id="MobiDB-lite"/>
    </source>
</evidence>
<keyword evidence="2" id="KW-0472">Membrane</keyword>
<evidence type="ECO:0000313" key="3">
    <source>
        <dbReference type="EMBL" id="TVZ07277.1"/>
    </source>
</evidence>
<comment type="caution">
    <text evidence="3">The sequence shown here is derived from an EMBL/GenBank/DDBJ whole genome shotgun (WGS) entry which is preliminary data.</text>
</comment>
<dbReference type="Proteomes" id="UP000460272">
    <property type="component" value="Unassembled WGS sequence"/>
</dbReference>
<gene>
    <name evidence="3" type="ORF">EAS64_08295</name>
</gene>
<protein>
    <submittedName>
        <fullName evidence="3">Uncharacterized protein</fullName>
    </submittedName>
</protein>